<dbReference type="GeneID" id="25976841"/>
<evidence type="ECO:0000256" key="5">
    <source>
        <dbReference type="ARBA" id="ARBA00022806"/>
    </source>
</evidence>
<dbReference type="InterPro" id="IPR010997">
    <property type="entry name" value="HRDC-like_sf"/>
</dbReference>
<evidence type="ECO:0000256" key="9">
    <source>
        <dbReference type="ARBA" id="ARBA00023242"/>
    </source>
</evidence>
<dbReference type="Pfam" id="PF16124">
    <property type="entry name" value="RecQ_Zn_bind"/>
    <property type="match status" value="1"/>
</dbReference>
<dbReference type="SMART" id="SM00487">
    <property type="entry name" value="DEXDc"/>
    <property type="match status" value="1"/>
</dbReference>
<dbReference type="InterPro" id="IPR044876">
    <property type="entry name" value="HRDC_dom_sf"/>
</dbReference>
<dbReference type="GO" id="GO:0016787">
    <property type="term" value="F:hydrolase activity"/>
    <property type="evidence" value="ECO:0007669"/>
    <property type="project" value="UniProtKB-KW"/>
</dbReference>
<dbReference type="Pfam" id="PF09382">
    <property type="entry name" value="RQC"/>
    <property type="match status" value="1"/>
</dbReference>
<feature type="compositionally biased region" description="Acidic residues" evidence="13">
    <location>
        <begin position="1511"/>
        <end position="1523"/>
    </location>
</feature>
<dbReference type="InParanoid" id="F0X942"/>
<reference evidence="18 19" key="1">
    <citation type="journal article" date="2011" name="Proc. Natl. Acad. Sci. U.S.A.">
        <title>Genome and transcriptome analyses of the mountain pine beetle-fungal symbiont Grosmannia clavigera, a lodgepole pine pathogen.</title>
        <authorList>
            <person name="DiGuistini S."/>
            <person name="Wang Y."/>
            <person name="Liao N.Y."/>
            <person name="Taylor G."/>
            <person name="Tanguay P."/>
            <person name="Feau N."/>
            <person name="Henrissat B."/>
            <person name="Chan S.K."/>
            <person name="Hesse-Orce U."/>
            <person name="Alamouti S.M."/>
            <person name="Tsui C.K.M."/>
            <person name="Docking R.T."/>
            <person name="Levasseur A."/>
            <person name="Haridas S."/>
            <person name="Robertson G."/>
            <person name="Birol I."/>
            <person name="Holt R.A."/>
            <person name="Marra M.A."/>
            <person name="Hamelin R.C."/>
            <person name="Hirst M."/>
            <person name="Jones S.J.M."/>
            <person name="Bohlmann J."/>
            <person name="Breuil C."/>
        </authorList>
    </citation>
    <scope>NUCLEOTIDE SEQUENCE [LARGE SCALE GENOMIC DNA]</scope>
    <source>
        <strain evidence="19">kw1407 / UAMH 11150</strain>
    </source>
</reference>
<feature type="coiled-coil region" evidence="12">
    <location>
        <begin position="657"/>
        <end position="684"/>
    </location>
</feature>
<feature type="compositionally biased region" description="Gly residues" evidence="13">
    <location>
        <begin position="1773"/>
        <end position="1785"/>
    </location>
</feature>
<evidence type="ECO:0000259" key="15">
    <source>
        <dbReference type="PROSITE" id="PS50967"/>
    </source>
</evidence>
<dbReference type="GO" id="GO:0005634">
    <property type="term" value="C:nucleus"/>
    <property type="evidence" value="ECO:0007669"/>
    <property type="project" value="UniProtKB-SubCell"/>
</dbReference>
<dbReference type="GO" id="GO:0009378">
    <property type="term" value="F:four-way junction helicase activity"/>
    <property type="evidence" value="ECO:0007669"/>
    <property type="project" value="TreeGrafter"/>
</dbReference>
<keyword evidence="7" id="KW-0238">DNA-binding</keyword>
<dbReference type="CDD" id="cd18794">
    <property type="entry name" value="SF2_C_RecQ"/>
    <property type="match status" value="1"/>
</dbReference>
<name>F0X942_GROCL</name>
<dbReference type="InterPro" id="IPR011545">
    <property type="entry name" value="DEAD/DEAH_box_helicase_dom"/>
</dbReference>
<dbReference type="SUPFAM" id="SSF52540">
    <property type="entry name" value="P-loop containing nucleoside triphosphate hydrolases"/>
    <property type="match status" value="1"/>
</dbReference>
<evidence type="ECO:0000256" key="2">
    <source>
        <dbReference type="ARBA" id="ARBA00005446"/>
    </source>
</evidence>
<dbReference type="eggNOG" id="KOG0351">
    <property type="taxonomic scope" value="Eukaryota"/>
</dbReference>
<feature type="region of interest" description="Disordered" evidence="13">
    <location>
        <begin position="866"/>
        <end position="894"/>
    </location>
</feature>
<feature type="transmembrane region" description="Helical" evidence="14">
    <location>
        <begin position="158"/>
        <end position="175"/>
    </location>
</feature>
<feature type="compositionally biased region" description="Acidic residues" evidence="13">
    <location>
        <begin position="1733"/>
        <end position="1749"/>
    </location>
</feature>
<keyword evidence="19" id="KW-1185">Reference proteome</keyword>
<feature type="region of interest" description="Disordered" evidence="13">
    <location>
        <begin position="815"/>
        <end position="842"/>
    </location>
</feature>
<evidence type="ECO:0000256" key="1">
    <source>
        <dbReference type="ARBA" id="ARBA00004123"/>
    </source>
</evidence>
<dbReference type="InterPro" id="IPR027417">
    <property type="entry name" value="P-loop_NTPase"/>
</dbReference>
<comment type="similarity">
    <text evidence="2">Belongs to the helicase family. RecQ subfamily.</text>
</comment>
<feature type="region of interest" description="Disordered" evidence="13">
    <location>
        <begin position="1540"/>
        <end position="1564"/>
    </location>
</feature>
<sequence length="1854" mass="200872">MQDAVSFPDYHCFTSNQTGNTVFLMLAIVIPRFNGEMFLTANIGCALGFFLLASCLTGQLGHIIGPRCRLWLIGCNLFQACLVFAAGAIQNVYSVQVEGTRALVVVGLLSFAAGSQVVQSRSMAMTEISTAMATAAWVDLVIDPNLAVLNNRPRTRRVVFLASLIVGALLGAVIYRNVGSSVAVLISAGGKVLVALLYLFNEAEKPKVDAEEIAERLFLDTAFMTINNLAEQLPWLLRNLQATHPAIGSSSRGAGPGFLATPTSTASLSTAAVLASSFRKDAVVSGSSTAVSTLPRGADLGLPTPTSTISSFSASSRPTPTMQPYGGDARPPPQSVEKRVPKVSKVPLPPTAFMTPGPSAVQAKGGLTIVDAKGRIKTTAVASVRTPNKTPGSATQTRKAKTPVAPSPYALDFGSDLDLDDFDSIVDLTGDEINTGSSSPGGAPREDTHIWREDYSARPGSVSRRGKKRKSCDISSTPSRKPATEKSKDVETVDDGNADFPDIHDLVGFSSPTTPRLSPPQKQTEQLSVVREPTPTKKQKCLSSRSDVVMDSEDEFVTPPTRNASFVASLAKPEKQDGSVPKPCSPNIKTASHVADTPLRKTAERHAPIPPNTTKKSEVGTSADIDMQTGDESVIIQEPAEALLHSITEAYQNHLDTESEESRLDDLSQELQDQEETLRTRLSEAAIDPSSCPRDFDAGSPNSVVIPATQHPEGFSTPMTGRSSTFATNHSQIILQTQLPPPQQRSRQAADGYDSPNGHLPARIHTIPRAATTRDSDAKFHSQGDYFDDDDIFNEMEDLPSILGTGFSGSGYGATPAYGPAGSTNTASSRRTPHKPPPAARGQEFFSDFSDDIEMLQVAESFEQQHSFNAGSTARPGPSRTILTPASGNAKKSPRMALGGAKQASQLAKKPAIPLELMCFDWSQEVRKALKDRFRMSGFRHNQLEAINATLSGKDAFVLMPTGGGKSLCYQLPAVISSGRTNGVSIVVSPLLSLMQDQVDHLKALNIAASAFNSSTPAAARKHILALFSKANPEHFLQLLYVTPEMVSKSSQFCQGLETLYRKKKLARLVIDEAHCVSQWGHDFRPDYKALGEVRRRFPSVPVMALTATATPNVIVDIKHNLSIDGCKVFSQSFNRPNLYYEIREKGKGAVENIAELIQSQYSGQTGIVYTLSQKSTVSIADKLRDKFGISAHHYHAGIPADEKTRIQRDWQKGRIKIVVATIAFGMGIDKPDVRFVIHHYLPKSLEGYYQETGRAGRDGIHSDCFLYFSYGDIKNLRKFIADSEGSEAQKARQREMLNRMVDFCENKRDCRRSEILRYFGENFEQSGCGGTCDNCKYGGKFDLTDFTQYAVAALRVVEAYELITMIQCGDILQGKRRPEPEHSSLQEMYGIARNLKKHEIHMMIYRLLGEGALKEENKVNRMDIAIQYFSLGRRAGEFFSGTKKLQVVTKVGTDVAGPIAAKKTTASNKTGKKAKTAKATGGDDSVSGRAAAKSSRKGKAVAVALDQGDDVEADGSDAESDEFGGPLHANGYAKDNFVVSDNDDDDFEEAAPPRHPAQAQRKARKVQLDRFRYENQGSSNNVIRPPQRQRRLEELGGPIAHDSRLTEANIDPIHADIIAAFADEARRIEEKIRNEKGLRILFTESHLREMAIGWTDSLDKMRRIRGIDEGHVKRYGGRFVQLIKRYQVMYQEMMGFGRDESPERPIATTTVSAAAAARPLRRDYEAVVDLISSDEDEDDKDDKDDEPSVSESREAERWRMELETLQTQPSGKSGGGGGRSGGGSRKSWSSGGSRKPPRRGAAGGGGGSSRGGGGSSNSRSRTSGGGVSRRKAPASASGSASAGGRGGIGMMPL</sequence>
<feature type="compositionally biased region" description="Gly residues" evidence="13">
    <location>
        <begin position="1802"/>
        <end position="1816"/>
    </location>
</feature>
<dbReference type="GO" id="GO:0003677">
    <property type="term" value="F:DNA binding"/>
    <property type="evidence" value="ECO:0007669"/>
    <property type="project" value="UniProtKB-KW"/>
</dbReference>
<dbReference type="EMBL" id="GL629735">
    <property type="protein sequence ID" value="EFX05641.1"/>
    <property type="molecule type" value="Genomic_DNA"/>
</dbReference>
<evidence type="ECO:0000313" key="19">
    <source>
        <dbReference type="Proteomes" id="UP000007796"/>
    </source>
</evidence>
<dbReference type="SUPFAM" id="SSF47819">
    <property type="entry name" value="HRDC-like"/>
    <property type="match status" value="1"/>
</dbReference>
<gene>
    <name evidence="18" type="ORF">CMQ_3710</name>
</gene>
<keyword evidence="12" id="KW-0175">Coiled coil</keyword>
<feature type="region of interest" description="Disordered" evidence="13">
    <location>
        <begin position="295"/>
        <end position="339"/>
    </location>
</feature>
<dbReference type="PROSITE" id="PS00690">
    <property type="entry name" value="DEAH_ATP_HELICASE"/>
    <property type="match status" value="1"/>
</dbReference>
<evidence type="ECO:0000256" key="11">
    <source>
        <dbReference type="ARBA" id="ARBA00034808"/>
    </source>
</evidence>
<evidence type="ECO:0000259" key="17">
    <source>
        <dbReference type="PROSITE" id="PS51194"/>
    </source>
</evidence>
<keyword evidence="6" id="KW-0067">ATP-binding</keyword>
<dbReference type="GO" id="GO:0006260">
    <property type="term" value="P:DNA replication"/>
    <property type="evidence" value="ECO:0007669"/>
    <property type="project" value="InterPro"/>
</dbReference>
<dbReference type="OrthoDB" id="10261556at2759"/>
<evidence type="ECO:0000313" key="18">
    <source>
        <dbReference type="EMBL" id="EFX05641.1"/>
    </source>
</evidence>
<keyword evidence="14" id="KW-0812">Transmembrane</keyword>
<organism evidence="19">
    <name type="scientific">Grosmannia clavigera (strain kw1407 / UAMH 11150)</name>
    <name type="common">Blue stain fungus</name>
    <name type="synonym">Graphiocladiella clavigera</name>
    <dbReference type="NCBI Taxonomy" id="655863"/>
    <lineage>
        <taxon>Eukaryota</taxon>
        <taxon>Fungi</taxon>
        <taxon>Dikarya</taxon>
        <taxon>Ascomycota</taxon>
        <taxon>Pezizomycotina</taxon>
        <taxon>Sordariomycetes</taxon>
        <taxon>Sordariomycetidae</taxon>
        <taxon>Ophiostomatales</taxon>
        <taxon>Ophiostomataceae</taxon>
        <taxon>Leptographium</taxon>
    </lineage>
</organism>
<dbReference type="InterPro" id="IPR001650">
    <property type="entry name" value="Helicase_C-like"/>
</dbReference>
<dbReference type="SMART" id="SM00956">
    <property type="entry name" value="RQC"/>
    <property type="match status" value="1"/>
</dbReference>
<dbReference type="InterPro" id="IPR004589">
    <property type="entry name" value="DNA_helicase_ATP-dep_RecQ"/>
</dbReference>
<feature type="compositionally biased region" description="Basic and acidic residues" evidence="13">
    <location>
        <begin position="1752"/>
        <end position="1763"/>
    </location>
</feature>
<evidence type="ECO:0000256" key="7">
    <source>
        <dbReference type="ARBA" id="ARBA00023125"/>
    </source>
</evidence>
<dbReference type="EC" id="5.6.2.4" evidence="11"/>
<keyword evidence="9" id="KW-0539">Nucleus</keyword>
<comment type="catalytic activity">
    <reaction evidence="10">
        <text>Couples ATP hydrolysis with the unwinding of duplex DNA by translocating in the 3'-5' direction.</text>
        <dbReference type="EC" id="5.6.2.4"/>
    </reaction>
</comment>
<evidence type="ECO:0000256" key="8">
    <source>
        <dbReference type="ARBA" id="ARBA00023235"/>
    </source>
</evidence>
<protein>
    <recommendedName>
        <fullName evidence="11">DNA 3'-5' helicase</fullName>
        <ecNumber evidence="11">5.6.2.4</ecNumber>
    </recommendedName>
</protein>
<proteinExistence type="inferred from homology"/>
<feature type="region of interest" description="Disordered" evidence="13">
    <location>
        <begin position="430"/>
        <end position="546"/>
    </location>
</feature>
<dbReference type="InterPro" id="IPR010699">
    <property type="entry name" value="DUF1275"/>
</dbReference>
<feature type="domain" description="Helicase ATP-binding" evidence="16">
    <location>
        <begin position="947"/>
        <end position="1128"/>
    </location>
</feature>
<keyword evidence="5 18" id="KW-0347">Helicase</keyword>
<dbReference type="GO" id="GO:0005694">
    <property type="term" value="C:chromosome"/>
    <property type="evidence" value="ECO:0007669"/>
    <property type="project" value="TreeGrafter"/>
</dbReference>
<evidence type="ECO:0000256" key="10">
    <source>
        <dbReference type="ARBA" id="ARBA00034617"/>
    </source>
</evidence>
<evidence type="ECO:0000256" key="13">
    <source>
        <dbReference type="SAM" id="MobiDB-lite"/>
    </source>
</evidence>
<dbReference type="PROSITE" id="PS51194">
    <property type="entry name" value="HELICASE_CTER"/>
    <property type="match status" value="1"/>
</dbReference>
<dbReference type="GO" id="GO:0000724">
    <property type="term" value="P:double-strand break repair via homologous recombination"/>
    <property type="evidence" value="ECO:0007669"/>
    <property type="project" value="TreeGrafter"/>
</dbReference>
<dbReference type="GO" id="GO:0043138">
    <property type="term" value="F:3'-5' DNA helicase activity"/>
    <property type="evidence" value="ECO:0007669"/>
    <property type="project" value="UniProtKB-EC"/>
</dbReference>
<evidence type="ECO:0000256" key="14">
    <source>
        <dbReference type="SAM" id="Phobius"/>
    </source>
</evidence>
<feature type="compositionally biased region" description="Gly residues" evidence="13">
    <location>
        <begin position="1842"/>
        <end position="1854"/>
    </location>
</feature>
<feature type="region of interest" description="Disordered" evidence="13">
    <location>
        <begin position="1732"/>
        <end position="1854"/>
    </location>
</feature>
<evidence type="ECO:0000259" key="16">
    <source>
        <dbReference type="PROSITE" id="PS51192"/>
    </source>
</evidence>
<dbReference type="NCBIfam" id="TIGR00614">
    <property type="entry name" value="recQ_fam"/>
    <property type="match status" value="1"/>
</dbReference>
<dbReference type="InterPro" id="IPR002121">
    <property type="entry name" value="HRDC_dom"/>
</dbReference>
<feature type="compositionally biased region" description="Polar residues" evidence="13">
    <location>
        <begin position="385"/>
        <end position="397"/>
    </location>
</feature>
<evidence type="ECO:0000256" key="12">
    <source>
        <dbReference type="SAM" id="Coils"/>
    </source>
</evidence>
<feature type="compositionally biased region" description="Low complexity" evidence="13">
    <location>
        <begin position="815"/>
        <end position="824"/>
    </location>
</feature>
<feature type="compositionally biased region" description="Low complexity" evidence="13">
    <location>
        <begin position="303"/>
        <end position="320"/>
    </location>
</feature>
<feature type="domain" description="HRDC" evidence="15">
    <location>
        <begin position="1612"/>
        <end position="1694"/>
    </location>
</feature>
<feature type="domain" description="Helicase C-terminal" evidence="17">
    <location>
        <begin position="1150"/>
        <end position="1302"/>
    </location>
</feature>
<feature type="region of interest" description="Disordered" evidence="13">
    <location>
        <begin position="739"/>
        <end position="762"/>
    </location>
</feature>
<dbReference type="RefSeq" id="XP_014175123.1">
    <property type="nucleotide sequence ID" value="XM_014319648.1"/>
</dbReference>
<evidence type="ECO:0000256" key="3">
    <source>
        <dbReference type="ARBA" id="ARBA00022741"/>
    </source>
</evidence>
<dbReference type="PANTHER" id="PTHR13710:SF153">
    <property type="entry name" value="RECQ-LIKE DNA HELICASE BLM"/>
    <property type="match status" value="1"/>
</dbReference>
<feature type="transmembrane region" description="Helical" evidence="14">
    <location>
        <begin position="70"/>
        <end position="93"/>
    </location>
</feature>
<dbReference type="PROSITE" id="PS51192">
    <property type="entry name" value="HELICASE_ATP_BIND_1"/>
    <property type="match status" value="1"/>
</dbReference>
<keyword evidence="4" id="KW-0378">Hydrolase</keyword>
<feature type="region of interest" description="Disordered" evidence="13">
    <location>
        <begin position="380"/>
        <end position="407"/>
    </location>
</feature>
<feature type="compositionally biased region" description="Polar residues" evidence="13">
    <location>
        <begin position="510"/>
        <end position="527"/>
    </location>
</feature>
<dbReference type="Gene3D" id="1.10.10.10">
    <property type="entry name" value="Winged helix-like DNA-binding domain superfamily/Winged helix DNA-binding domain"/>
    <property type="match status" value="1"/>
</dbReference>
<dbReference type="InterPro" id="IPR014001">
    <property type="entry name" value="Helicase_ATP-bd"/>
</dbReference>
<feature type="region of interest" description="Disordered" evidence="13">
    <location>
        <begin position="1465"/>
        <end position="1502"/>
    </location>
</feature>
<feature type="compositionally biased region" description="Low complexity" evidence="13">
    <location>
        <begin position="1786"/>
        <end position="1795"/>
    </location>
</feature>
<feature type="region of interest" description="Disordered" evidence="13">
    <location>
        <begin position="1511"/>
        <end position="1530"/>
    </location>
</feature>
<dbReference type="FunFam" id="3.40.50.300:FF:000537">
    <property type="entry name" value="Bloom syndrome RecQ-like helicase"/>
    <property type="match status" value="1"/>
</dbReference>
<keyword evidence="14" id="KW-0472">Membrane</keyword>
<keyword evidence="3" id="KW-0547">Nucleotide-binding</keyword>
<dbReference type="Gene3D" id="3.40.50.300">
    <property type="entry name" value="P-loop containing nucleotide triphosphate hydrolases"/>
    <property type="match status" value="2"/>
</dbReference>
<dbReference type="PANTHER" id="PTHR13710">
    <property type="entry name" value="DNA HELICASE RECQ FAMILY MEMBER"/>
    <property type="match status" value="1"/>
</dbReference>
<feature type="compositionally biased region" description="Low complexity" evidence="13">
    <location>
        <begin position="1478"/>
        <end position="1494"/>
    </location>
</feature>
<dbReference type="Gene3D" id="1.10.150.80">
    <property type="entry name" value="HRDC domain"/>
    <property type="match status" value="1"/>
</dbReference>
<dbReference type="InterPro" id="IPR032284">
    <property type="entry name" value="RecQ_Zn-bd"/>
</dbReference>
<dbReference type="Pfam" id="PF06912">
    <property type="entry name" value="DUF1275"/>
    <property type="match status" value="1"/>
</dbReference>
<feature type="transmembrane region" description="Helical" evidence="14">
    <location>
        <begin position="99"/>
        <end position="118"/>
    </location>
</feature>
<dbReference type="GO" id="GO:0005737">
    <property type="term" value="C:cytoplasm"/>
    <property type="evidence" value="ECO:0007669"/>
    <property type="project" value="TreeGrafter"/>
</dbReference>
<feature type="transmembrane region" description="Helical" evidence="14">
    <location>
        <begin position="37"/>
        <end position="58"/>
    </location>
</feature>
<dbReference type="InterPro" id="IPR002464">
    <property type="entry name" value="DNA/RNA_helicase_DEAH_CS"/>
</dbReference>
<accession>F0X942</accession>
<dbReference type="PROSITE" id="PS50967">
    <property type="entry name" value="HRDC"/>
    <property type="match status" value="1"/>
</dbReference>
<keyword evidence="14" id="KW-1133">Transmembrane helix</keyword>
<dbReference type="InterPro" id="IPR036388">
    <property type="entry name" value="WH-like_DNA-bd_sf"/>
</dbReference>
<dbReference type="HOGENOM" id="CLU_001103_16_0_1"/>
<dbReference type="STRING" id="655863.F0X942"/>
<dbReference type="Pfam" id="PF00270">
    <property type="entry name" value="DEAD"/>
    <property type="match status" value="1"/>
</dbReference>
<evidence type="ECO:0000256" key="6">
    <source>
        <dbReference type="ARBA" id="ARBA00022840"/>
    </source>
</evidence>
<dbReference type="FunFam" id="3.40.50.300:FF:001975">
    <property type="entry name" value="ATP-dependent DNA helicase"/>
    <property type="match status" value="1"/>
</dbReference>
<keyword evidence="8" id="KW-0413">Isomerase</keyword>
<dbReference type="InterPro" id="IPR018982">
    <property type="entry name" value="RQC_domain"/>
</dbReference>
<dbReference type="Proteomes" id="UP000007796">
    <property type="component" value="Unassembled WGS sequence"/>
</dbReference>
<dbReference type="SMART" id="SM00490">
    <property type="entry name" value="HELICc"/>
    <property type="match status" value="1"/>
</dbReference>
<feature type="compositionally biased region" description="Basic and acidic residues" evidence="13">
    <location>
        <begin position="444"/>
        <end position="456"/>
    </location>
</feature>
<dbReference type="Pfam" id="PF00271">
    <property type="entry name" value="Helicase_C"/>
    <property type="match status" value="1"/>
</dbReference>
<dbReference type="GO" id="GO:0005524">
    <property type="term" value="F:ATP binding"/>
    <property type="evidence" value="ECO:0007669"/>
    <property type="project" value="UniProtKB-KW"/>
</dbReference>
<evidence type="ECO:0000256" key="4">
    <source>
        <dbReference type="ARBA" id="ARBA00022801"/>
    </source>
</evidence>
<comment type="subcellular location">
    <subcellularLocation>
        <location evidence="1">Nucleus</location>
    </subcellularLocation>
</comment>
<feature type="compositionally biased region" description="Basic and acidic residues" evidence="13">
    <location>
        <begin position="482"/>
        <end position="491"/>
    </location>
</feature>
<dbReference type="CDD" id="cd17920">
    <property type="entry name" value="DEXHc_RecQ"/>
    <property type="match status" value="1"/>
</dbReference>